<feature type="binding site" evidence="9">
    <location>
        <position position="206"/>
    </location>
    <ligand>
        <name>1-deoxy-D-xylulose 5-phosphate</name>
        <dbReference type="ChEBI" id="CHEBI:57792"/>
    </ligand>
</feature>
<evidence type="ECO:0000313" key="13">
    <source>
        <dbReference type="EMBL" id="MBI1757538.1"/>
    </source>
</evidence>
<feature type="domain" description="1-deoxy-D-xylulose 5-phosphate reductoisomerase N-terminal" evidence="10">
    <location>
        <begin position="4"/>
        <end position="117"/>
    </location>
</feature>
<dbReference type="GO" id="GO:0030145">
    <property type="term" value="F:manganese ion binding"/>
    <property type="evidence" value="ECO:0007669"/>
    <property type="project" value="TreeGrafter"/>
</dbReference>
<dbReference type="Proteomes" id="UP000727962">
    <property type="component" value="Unassembled WGS sequence"/>
</dbReference>
<dbReference type="Gene3D" id="1.10.1740.10">
    <property type="match status" value="1"/>
</dbReference>
<comment type="caution">
    <text evidence="9">Lacks conserved residue(s) required for the propagation of feature annotation.</text>
</comment>
<feature type="binding site" evidence="9">
    <location>
        <position position="137"/>
    </location>
    <ligand>
        <name>1-deoxy-D-xylulose 5-phosphate</name>
        <dbReference type="ChEBI" id="CHEBI:57792"/>
    </ligand>
</feature>
<comment type="cofactor">
    <cofactor evidence="9">
        <name>Mg(2+)</name>
        <dbReference type="ChEBI" id="CHEBI:18420"/>
    </cofactor>
    <cofactor evidence="9">
        <name>Mn(2+)</name>
        <dbReference type="ChEBI" id="CHEBI:29035"/>
    </cofactor>
</comment>
<dbReference type="AlphaFoldDB" id="A0A931LU68"/>
<evidence type="ECO:0000256" key="8">
    <source>
        <dbReference type="ARBA" id="ARBA00048543"/>
    </source>
</evidence>
<dbReference type="GO" id="GO:0030604">
    <property type="term" value="F:1-deoxy-D-xylulose-5-phosphate reductoisomerase activity"/>
    <property type="evidence" value="ECO:0007669"/>
    <property type="project" value="UniProtKB-UniRule"/>
</dbReference>
<feature type="binding site" evidence="9">
    <location>
        <position position="161"/>
    </location>
    <ligand>
        <name>1-deoxy-D-xylulose 5-phosphate</name>
        <dbReference type="ChEBI" id="CHEBI:57792"/>
    </ligand>
</feature>
<feature type="binding site" evidence="9">
    <location>
        <position position="135"/>
    </location>
    <ligand>
        <name>Mn(2+)</name>
        <dbReference type="ChEBI" id="CHEBI:29035"/>
    </ligand>
</feature>
<dbReference type="PANTHER" id="PTHR30525">
    <property type="entry name" value="1-DEOXY-D-XYLULOSE 5-PHOSPHATE REDUCTOISOMERASE"/>
    <property type="match status" value="1"/>
</dbReference>
<dbReference type="PIRSF" id="PIRSF006205">
    <property type="entry name" value="Dxp_reductismrs"/>
    <property type="match status" value="1"/>
</dbReference>
<evidence type="ECO:0000256" key="5">
    <source>
        <dbReference type="ARBA" id="ARBA00023002"/>
    </source>
</evidence>
<feature type="binding site" evidence="9">
    <location>
        <position position="184"/>
    </location>
    <ligand>
        <name>1-deoxy-D-xylulose 5-phosphate</name>
        <dbReference type="ChEBI" id="CHEBI:57792"/>
    </ligand>
</feature>
<dbReference type="InterPro" id="IPR026877">
    <property type="entry name" value="DXPR_C"/>
</dbReference>
<keyword evidence="5 9" id="KW-0560">Oxidoreductase</keyword>
<keyword evidence="6 9" id="KW-0464">Manganese</keyword>
<accession>A0A931LU68</accession>
<evidence type="ECO:0000313" key="14">
    <source>
        <dbReference type="Proteomes" id="UP000727962"/>
    </source>
</evidence>
<feature type="binding site" evidence="9">
    <location>
        <position position="11"/>
    </location>
    <ligand>
        <name>NADPH</name>
        <dbReference type="ChEBI" id="CHEBI:57783"/>
    </ligand>
</feature>
<dbReference type="Pfam" id="PF08436">
    <property type="entry name" value="DXP_redisom_C"/>
    <property type="match status" value="1"/>
</dbReference>
<feature type="binding site" evidence="9">
    <location>
        <position position="37"/>
    </location>
    <ligand>
        <name>NADPH</name>
        <dbReference type="ChEBI" id="CHEBI:57783"/>
    </ligand>
</feature>
<feature type="binding site" evidence="9">
    <location>
        <position position="206"/>
    </location>
    <ligand>
        <name>Mn(2+)</name>
        <dbReference type="ChEBI" id="CHEBI:29035"/>
    </ligand>
</feature>
<feature type="binding site" evidence="9">
    <location>
        <position position="202"/>
    </location>
    <ligand>
        <name>1-deoxy-D-xylulose 5-phosphate</name>
        <dbReference type="ChEBI" id="CHEBI:57792"/>
    </ligand>
</feature>
<sequence length="373" mass="40172">MKRVAILGSTGSIGTQTLDVISRHPDRFQVVGLAARRNAALLQEQARRFDVRRLALYEPTAGVPSGMEAVVDVATAPDVDLVVVCVAGVIGLLPTVRAIEAGKAVALASKEVLVAAGEIVMPLAKQHGVEIVPIDSEHCAVFQCLRGYRPDQVRKLILTASGGPFRGRKTADLADVTVEQALNHPTWRMGGKITVDSATLMNKGLETIEAKWLFGLSIDQVEVQIHPQSVVHSLVVMRDGSALGQLGWPDMRLPIFVALSHPERVESGLPPWSPLDTPNLTFEGVDEQTFRCLPLARESARIGGTMPCAMNAANEEAANAFLAGKARFLQIPETVETVMVRHHSVAATLESLIEADREARELARESLLSGSRA</sequence>
<dbReference type="Pfam" id="PF02670">
    <property type="entry name" value="DXP_reductoisom"/>
    <property type="match status" value="1"/>
</dbReference>
<feature type="binding site" evidence="9">
    <location>
        <position position="203"/>
    </location>
    <ligand>
        <name>1-deoxy-D-xylulose 5-phosphate</name>
        <dbReference type="ChEBI" id="CHEBI:57792"/>
    </ligand>
</feature>
<comment type="similarity">
    <text evidence="2 9">Belongs to the DXR family.</text>
</comment>
<proteinExistence type="inferred from homology"/>
<dbReference type="NCBIfam" id="TIGR00243">
    <property type="entry name" value="Dxr"/>
    <property type="match status" value="1"/>
</dbReference>
<dbReference type="SUPFAM" id="SSF55347">
    <property type="entry name" value="Glyceraldehyde-3-phosphate dehydrogenase-like, C-terminal domain"/>
    <property type="match status" value="1"/>
</dbReference>
<dbReference type="Gene3D" id="3.40.50.720">
    <property type="entry name" value="NAD(P)-binding Rossmann-like Domain"/>
    <property type="match status" value="1"/>
</dbReference>
<gene>
    <name evidence="9" type="primary">dxr</name>
    <name evidence="13" type="ORF">HYR64_10580</name>
</gene>
<feature type="domain" description="1-deoxy-D-xylulose 5-phosphate reductoisomerase C-terminal" evidence="11">
    <location>
        <begin position="131"/>
        <end position="214"/>
    </location>
</feature>
<dbReference type="InterPro" id="IPR036291">
    <property type="entry name" value="NAD(P)-bd_dom_sf"/>
</dbReference>
<dbReference type="HAMAP" id="MF_00183">
    <property type="entry name" value="DXP_reductoisom"/>
    <property type="match status" value="1"/>
</dbReference>
<feature type="binding site" evidence="9">
    <location>
        <position position="197"/>
    </location>
    <ligand>
        <name>1-deoxy-D-xylulose 5-phosphate</name>
        <dbReference type="ChEBI" id="CHEBI:57792"/>
    </ligand>
</feature>
<evidence type="ECO:0000256" key="6">
    <source>
        <dbReference type="ARBA" id="ARBA00023211"/>
    </source>
</evidence>
<dbReference type="EMBL" id="JACOSL010000064">
    <property type="protein sequence ID" value="MBI1757538.1"/>
    <property type="molecule type" value="Genomic_DNA"/>
</dbReference>
<feature type="binding site" evidence="9">
    <location>
        <position position="190"/>
    </location>
    <ligand>
        <name>NADPH</name>
        <dbReference type="ChEBI" id="CHEBI:57783"/>
    </ligand>
</feature>
<feature type="binding site" evidence="9">
    <location>
        <position position="12"/>
    </location>
    <ligand>
        <name>NADPH</name>
        <dbReference type="ChEBI" id="CHEBI:57783"/>
    </ligand>
</feature>
<dbReference type="EC" id="1.1.1.267" evidence="9"/>
<evidence type="ECO:0000259" key="12">
    <source>
        <dbReference type="Pfam" id="PF13288"/>
    </source>
</evidence>
<dbReference type="PANTHER" id="PTHR30525:SF0">
    <property type="entry name" value="1-DEOXY-D-XYLULOSE 5-PHOSPHATE REDUCTOISOMERASE, CHLOROPLASTIC"/>
    <property type="match status" value="1"/>
</dbReference>
<feature type="binding site" evidence="9">
    <location>
        <position position="38"/>
    </location>
    <ligand>
        <name>NADPH</name>
        <dbReference type="ChEBI" id="CHEBI:57783"/>
    </ligand>
</feature>
<comment type="function">
    <text evidence="9">Catalyzes the NADPH-dependent rearrangement and reduction of 1-deoxy-D-xylulose-5-phosphate (DXP) to 2-C-methyl-D-erythritol 4-phosphate (MEP).</text>
</comment>
<organism evidence="13 14">
    <name type="scientific">Fimbriimonas ginsengisoli</name>
    <dbReference type="NCBI Taxonomy" id="1005039"/>
    <lineage>
        <taxon>Bacteria</taxon>
        <taxon>Bacillati</taxon>
        <taxon>Armatimonadota</taxon>
        <taxon>Fimbriimonadia</taxon>
        <taxon>Fimbriimonadales</taxon>
        <taxon>Fimbriimonadaceae</taxon>
        <taxon>Fimbriimonas</taxon>
    </lineage>
</organism>
<dbReference type="Pfam" id="PF13288">
    <property type="entry name" value="DXPR_C"/>
    <property type="match status" value="1"/>
</dbReference>
<dbReference type="SUPFAM" id="SSF51735">
    <property type="entry name" value="NAD(P)-binding Rossmann-fold domains"/>
    <property type="match status" value="1"/>
</dbReference>
<name>A0A931LU68_FIMGI</name>
<comment type="catalytic activity">
    <reaction evidence="8">
        <text>2-C-methyl-D-erythritol 4-phosphate + NADP(+) = 1-deoxy-D-xylulose 5-phosphate + NADPH + H(+)</text>
        <dbReference type="Rhea" id="RHEA:13717"/>
        <dbReference type="ChEBI" id="CHEBI:15378"/>
        <dbReference type="ChEBI" id="CHEBI:57783"/>
        <dbReference type="ChEBI" id="CHEBI:57792"/>
        <dbReference type="ChEBI" id="CHEBI:58262"/>
        <dbReference type="ChEBI" id="CHEBI:58349"/>
        <dbReference type="EC" id="1.1.1.267"/>
    </reaction>
    <physiologicalReaction direction="right-to-left" evidence="8">
        <dbReference type="Rhea" id="RHEA:13719"/>
    </physiologicalReaction>
</comment>
<dbReference type="InterPro" id="IPR013644">
    <property type="entry name" value="DXP_reductoisomerase_C"/>
</dbReference>
<evidence type="ECO:0000256" key="2">
    <source>
        <dbReference type="ARBA" id="ARBA00006825"/>
    </source>
</evidence>
<evidence type="ECO:0000256" key="4">
    <source>
        <dbReference type="ARBA" id="ARBA00022857"/>
    </source>
</evidence>
<dbReference type="InterPro" id="IPR036169">
    <property type="entry name" value="DXPR_C_sf"/>
</dbReference>
<evidence type="ECO:0000259" key="10">
    <source>
        <dbReference type="Pfam" id="PF02670"/>
    </source>
</evidence>
<evidence type="ECO:0000256" key="3">
    <source>
        <dbReference type="ARBA" id="ARBA00022723"/>
    </source>
</evidence>
<dbReference type="FunFam" id="3.40.50.720:FF:000045">
    <property type="entry name" value="1-deoxy-D-xylulose 5-phosphate reductoisomerase"/>
    <property type="match status" value="1"/>
</dbReference>
<feature type="binding site" evidence="9">
    <location>
        <position position="137"/>
    </location>
    <ligand>
        <name>Mn(2+)</name>
        <dbReference type="ChEBI" id="CHEBI:29035"/>
    </ligand>
</feature>
<feature type="domain" description="DXP reductoisomerase C-terminal" evidence="12">
    <location>
        <begin position="246"/>
        <end position="361"/>
    </location>
</feature>
<keyword evidence="3 9" id="KW-0479">Metal-binding</keyword>
<comment type="caution">
    <text evidence="13">The sequence shown here is derived from an EMBL/GenBank/DDBJ whole genome shotgun (WGS) entry which is preliminary data.</text>
</comment>
<dbReference type="InterPro" id="IPR003821">
    <property type="entry name" value="DXP_reductoisomerase"/>
</dbReference>
<feature type="binding site" evidence="9">
    <location>
        <position position="13"/>
    </location>
    <ligand>
        <name>NADPH</name>
        <dbReference type="ChEBI" id="CHEBI:57783"/>
    </ligand>
</feature>
<dbReference type="GO" id="GO:0070402">
    <property type="term" value="F:NADPH binding"/>
    <property type="evidence" value="ECO:0007669"/>
    <property type="project" value="InterPro"/>
</dbReference>
<dbReference type="InterPro" id="IPR013512">
    <property type="entry name" value="DXP_reductoisomerase_N"/>
</dbReference>
<evidence type="ECO:0000256" key="1">
    <source>
        <dbReference type="ARBA" id="ARBA00005094"/>
    </source>
</evidence>
<evidence type="ECO:0000256" key="7">
    <source>
        <dbReference type="ARBA" id="ARBA00023229"/>
    </source>
</evidence>
<evidence type="ECO:0000259" key="11">
    <source>
        <dbReference type="Pfam" id="PF08436"/>
    </source>
</evidence>
<dbReference type="GO" id="GO:0051484">
    <property type="term" value="P:isopentenyl diphosphate biosynthetic process, methylerythritol 4-phosphate pathway involved in terpenoid biosynthetic process"/>
    <property type="evidence" value="ECO:0007669"/>
    <property type="project" value="TreeGrafter"/>
</dbReference>
<keyword evidence="7 9" id="KW-0414">Isoprene biosynthesis</keyword>
<feature type="binding site" evidence="9">
    <location>
        <position position="110"/>
    </location>
    <ligand>
        <name>1-deoxy-D-xylulose 5-phosphate</name>
        <dbReference type="ChEBI" id="CHEBI:57792"/>
    </ligand>
</feature>
<feature type="binding site" evidence="9">
    <location>
        <position position="111"/>
    </location>
    <ligand>
        <name>NADPH</name>
        <dbReference type="ChEBI" id="CHEBI:57783"/>
    </ligand>
</feature>
<feature type="binding site" evidence="9">
    <location>
        <position position="136"/>
    </location>
    <ligand>
        <name>1-deoxy-D-xylulose 5-phosphate</name>
        <dbReference type="ChEBI" id="CHEBI:57792"/>
    </ligand>
</feature>
<feature type="binding site" evidence="9">
    <location>
        <position position="10"/>
    </location>
    <ligand>
        <name>NADPH</name>
        <dbReference type="ChEBI" id="CHEBI:57783"/>
    </ligand>
</feature>
<dbReference type="SUPFAM" id="SSF69055">
    <property type="entry name" value="1-deoxy-D-xylulose-5-phosphate reductoisomerase, C-terminal domain"/>
    <property type="match status" value="1"/>
</dbReference>
<protein>
    <recommendedName>
        <fullName evidence="9">1-deoxy-D-xylulose 5-phosphate reductoisomerase</fullName>
        <shortName evidence="9">DXP reductoisomerase</shortName>
        <ecNumber evidence="9">1.1.1.267</ecNumber>
    </recommendedName>
    <alternativeName>
        <fullName evidence="9">1-deoxyxylulose-5-phosphate reductoisomerase</fullName>
    </alternativeName>
    <alternativeName>
        <fullName evidence="9">2-C-methyl-D-erythritol 4-phosphate synthase</fullName>
    </alternativeName>
</protein>
<evidence type="ECO:0000256" key="9">
    <source>
        <dbReference type="HAMAP-Rule" id="MF_00183"/>
    </source>
</evidence>
<keyword evidence="4 9" id="KW-0521">NADP</keyword>
<keyword evidence="9" id="KW-0460">Magnesium</keyword>
<reference evidence="13" key="1">
    <citation type="submission" date="2020-07" db="EMBL/GenBank/DDBJ databases">
        <title>Huge and variable diversity of episymbiotic CPR bacteria and DPANN archaea in groundwater ecosystems.</title>
        <authorList>
            <person name="He C.Y."/>
            <person name="Keren R."/>
            <person name="Whittaker M."/>
            <person name="Farag I.F."/>
            <person name="Doudna J."/>
            <person name="Cate J.H.D."/>
            <person name="Banfield J.F."/>
        </authorList>
    </citation>
    <scope>NUCLEOTIDE SEQUENCE</scope>
    <source>
        <strain evidence="13">NC_groundwater_17_Pr7_B-0.1um_64_12</strain>
    </source>
</reference>
<comment type="pathway">
    <text evidence="1 9">Isoprenoid biosynthesis; isopentenyl diphosphate biosynthesis via DXP pathway; isopentenyl diphosphate from 1-deoxy-D-xylulose 5-phosphate: step 1/6.</text>
</comment>